<comment type="subunit">
    <text evidence="9">Forms a stable energy-coupling factor (ECF) transporter complex composed of 2 membrane-embedded substrate-binding proteins (S component), 2 ATP-binding proteins (A component) and 2 transmembrane proteins (T component).</text>
</comment>
<evidence type="ECO:0000313" key="11">
    <source>
        <dbReference type="Proteomes" id="UP000199545"/>
    </source>
</evidence>
<reference evidence="10 11" key="1">
    <citation type="submission" date="2016-10" db="EMBL/GenBank/DDBJ databases">
        <authorList>
            <person name="de Groot N.N."/>
        </authorList>
    </citation>
    <scope>NUCLEOTIDE SEQUENCE [LARGE SCALE GENOMIC DNA]</scope>
    <source>
        <strain evidence="10 11">DSM 44778</strain>
    </source>
</reference>
<dbReference type="HAMAP" id="MF_01461">
    <property type="entry name" value="EcfT"/>
    <property type="match status" value="1"/>
</dbReference>
<comment type="subcellular location">
    <subcellularLocation>
        <location evidence="1 9">Cell membrane</location>
        <topology evidence="1 9">Multi-pass membrane protein</topology>
    </subcellularLocation>
</comment>
<proteinExistence type="inferred from homology"/>
<dbReference type="Proteomes" id="UP000199545">
    <property type="component" value="Unassembled WGS sequence"/>
</dbReference>
<accession>A0A1I3QXH4</accession>
<dbReference type="InterPro" id="IPR024919">
    <property type="entry name" value="EcfT"/>
</dbReference>
<keyword evidence="6 9" id="KW-0812">Transmembrane</keyword>
<feature type="transmembrane region" description="Helical" evidence="9">
    <location>
        <begin position="28"/>
        <end position="57"/>
    </location>
</feature>
<comment type="similarity">
    <text evidence="2 9">Belongs to the energy-coupling factor EcfT family.</text>
</comment>
<feature type="transmembrane region" description="Helical" evidence="9">
    <location>
        <begin position="244"/>
        <end position="262"/>
    </location>
</feature>
<evidence type="ECO:0000256" key="9">
    <source>
        <dbReference type="HAMAP-Rule" id="MF_01461"/>
    </source>
</evidence>
<feature type="transmembrane region" description="Helical" evidence="9">
    <location>
        <begin position="106"/>
        <end position="128"/>
    </location>
</feature>
<evidence type="ECO:0000256" key="3">
    <source>
        <dbReference type="ARBA" id="ARBA00014042"/>
    </source>
</evidence>
<dbReference type="AlphaFoldDB" id="A0A1I3QXH4"/>
<evidence type="ECO:0000256" key="4">
    <source>
        <dbReference type="ARBA" id="ARBA00022448"/>
    </source>
</evidence>
<evidence type="ECO:0000256" key="5">
    <source>
        <dbReference type="ARBA" id="ARBA00022475"/>
    </source>
</evidence>
<evidence type="ECO:0000256" key="2">
    <source>
        <dbReference type="ARBA" id="ARBA00005660"/>
    </source>
</evidence>
<comment type="function">
    <text evidence="9">Transmembrane (T) component of an energy-coupling factor (ECF) ABC-transporter complex. Unlike classic ABC transporters this ECF transporter provides the energy necessary to transport a number of different substrates.</text>
</comment>
<keyword evidence="11" id="KW-1185">Reference proteome</keyword>
<evidence type="ECO:0000256" key="7">
    <source>
        <dbReference type="ARBA" id="ARBA00022989"/>
    </source>
</evidence>
<dbReference type="RefSeq" id="WP_093230013.1">
    <property type="nucleotide sequence ID" value="NZ_FORR01000008.1"/>
</dbReference>
<keyword evidence="5 9" id="KW-1003">Cell membrane</keyword>
<dbReference type="Pfam" id="PF02361">
    <property type="entry name" value="CbiQ"/>
    <property type="match status" value="1"/>
</dbReference>
<organism evidence="10 11">
    <name type="scientific">Thermoflavimicrobium dichotomicum</name>
    <dbReference type="NCBI Taxonomy" id="46223"/>
    <lineage>
        <taxon>Bacteria</taxon>
        <taxon>Bacillati</taxon>
        <taxon>Bacillota</taxon>
        <taxon>Bacilli</taxon>
        <taxon>Bacillales</taxon>
        <taxon>Thermoactinomycetaceae</taxon>
        <taxon>Thermoflavimicrobium</taxon>
    </lineage>
</organism>
<dbReference type="OrthoDB" id="8075495at2"/>
<name>A0A1I3QXH4_9BACL</name>
<dbReference type="InterPro" id="IPR003339">
    <property type="entry name" value="ABC/ECF_trnsptr_transmembrane"/>
</dbReference>
<gene>
    <name evidence="9" type="primary">ecfT</name>
    <name evidence="10" type="ORF">SAMN05421852_108159</name>
</gene>
<dbReference type="InterPro" id="IPR051611">
    <property type="entry name" value="ECF_transporter_component"/>
</dbReference>
<dbReference type="STRING" id="46223.SAMN05421852_108159"/>
<dbReference type="GO" id="GO:0022857">
    <property type="term" value="F:transmembrane transporter activity"/>
    <property type="evidence" value="ECO:0007669"/>
    <property type="project" value="UniProtKB-UniRule"/>
</dbReference>
<feature type="transmembrane region" description="Helical" evidence="9">
    <location>
        <begin position="64"/>
        <end position="86"/>
    </location>
</feature>
<sequence>MSQIAIGQYIPGQSLIHRLDPRAKLLFVFAYMILVFFSNHLYSYTFLLAFTFVAMFLSRISLRIFLLALKPILFLIGFTMIFHLFLTKGGAVLIQLPIMTVYEEGLKQTVFISIRFILLVIMASLLTFTTSPMDLTDAFESLLKPFTRLGLPVHEFALMMSIALRFIPTLWDETEKIKKAQMARGADFESGNILRRAKSYIPVLIPLFISAFRRAEELALAMEARGYKGGEGRTKLRELHYTHYDVWLVIVFIGLCIGLWLLRR</sequence>
<keyword evidence="4 9" id="KW-0813">Transport</keyword>
<evidence type="ECO:0000256" key="6">
    <source>
        <dbReference type="ARBA" id="ARBA00022692"/>
    </source>
</evidence>
<dbReference type="EMBL" id="FORR01000008">
    <property type="protein sequence ID" value="SFJ38778.1"/>
    <property type="molecule type" value="Genomic_DNA"/>
</dbReference>
<dbReference type="PANTHER" id="PTHR34857">
    <property type="entry name" value="SLL0384 PROTEIN"/>
    <property type="match status" value="1"/>
</dbReference>
<keyword evidence="8 9" id="KW-0472">Membrane</keyword>
<protein>
    <recommendedName>
        <fullName evidence="3 9">Energy-coupling factor transporter transmembrane protein EcfT</fullName>
        <shortName evidence="9">ECF transporter T component EcfT</shortName>
    </recommendedName>
</protein>
<evidence type="ECO:0000256" key="1">
    <source>
        <dbReference type="ARBA" id="ARBA00004651"/>
    </source>
</evidence>
<dbReference type="CDD" id="cd16914">
    <property type="entry name" value="EcfT"/>
    <property type="match status" value="1"/>
</dbReference>
<evidence type="ECO:0000256" key="8">
    <source>
        <dbReference type="ARBA" id="ARBA00023136"/>
    </source>
</evidence>
<dbReference type="PANTHER" id="PTHR34857:SF2">
    <property type="entry name" value="SLL0384 PROTEIN"/>
    <property type="match status" value="1"/>
</dbReference>
<evidence type="ECO:0000313" key="10">
    <source>
        <dbReference type="EMBL" id="SFJ38778.1"/>
    </source>
</evidence>
<dbReference type="GO" id="GO:0005886">
    <property type="term" value="C:plasma membrane"/>
    <property type="evidence" value="ECO:0007669"/>
    <property type="project" value="UniProtKB-SubCell"/>
</dbReference>
<keyword evidence="7 9" id="KW-1133">Transmembrane helix</keyword>